<feature type="transmembrane region" description="Helical" evidence="7">
    <location>
        <begin position="7"/>
        <end position="26"/>
    </location>
</feature>
<dbReference type="Proteomes" id="UP000606463">
    <property type="component" value="Unassembled WGS sequence"/>
</dbReference>
<proteinExistence type="predicted"/>
<keyword evidence="5 7" id="KW-1133">Transmembrane helix</keyword>
<accession>A0A9D0YMW2</accession>
<evidence type="ECO:0000313" key="8">
    <source>
        <dbReference type="EMBL" id="HIP97890.1"/>
    </source>
</evidence>
<keyword evidence="6 7" id="KW-0472">Membrane</keyword>
<keyword evidence="4 7" id="KW-0812">Transmembrane</keyword>
<dbReference type="NCBIfam" id="NF004905">
    <property type="entry name" value="PRK06265.1-5"/>
    <property type="match status" value="1"/>
</dbReference>
<comment type="caution">
    <text evidence="8">The sequence shown here is derived from an EMBL/GenBank/DDBJ whole genome shotgun (WGS) entry which is preliminary data.</text>
</comment>
<dbReference type="Gene3D" id="1.10.1760.20">
    <property type="match status" value="1"/>
</dbReference>
<evidence type="ECO:0000256" key="5">
    <source>
        <dbReference type="ARBA" id="ARBA00022989"/>
    </source>
</evidence>
<evidence type="ECO:0000256" key="6">
    <source>
        <dbReference type="ARBA" id="ARBA00023136"/>
    </source>
</evidence>
<evidence type="ECO:0000256" key="7">
    <source>
        <dbReference type="SAM" id="Phobius"/>
    </source>
</evidence>
<feature type="transmembrane region" description="Helical" evidence="7">
    <location>
        <begin position="130"/>
        <end position="150"/>
    </location>
</feature>
<feature type="transmembrane region" description="Helical" evidence="7">
    <location>
        <begin position="38"/>
        <end position="56"/>
    </location>
</feature>
<gene>
    <name evidence="8" type="primary">cbiM</name>
    <name evidence="8" type="ORF">EYH37_00770</name>
</gene>
<dbReference type="PANTHER" id="PTHR34229:SF1">
    <property type="entry name" value="METAL TRANSPORT PROTEIN HI_1621-RELATED"/>
    <property type="match status" value="1"/>
</dbReference>
<dbReference type="EMBL" id="DQVE01000007">
    <property type="protein sequence ID" value="HIP97890.1"/>
    <property type="molecule type" value="Genomic_DNA"/>
</dbReference>
<evidence type="ECO:0000256" key="1">
    <source>
        <dbReference type="ARBA" id="ARBA00004651"/>
    </source>
</evidence>
<evidence type="ECO:0000256" key="4">
    <source>
        <dbReference type="ARBA" id="ARBA00022692"/>
    </source>
</evidence>
<reference evidence="8" key="1">
    <citation type="journal article" date="2020" name="ISME J.">
        <title>Gammaproteobacteria mediating utilization of methyl-, sulfur- and petroleum organic compounds in deep ocean hydrothermal plumes.</title>
        <authorList>
            <person name="Zhou Z."/>
            <person name="Liu Y."/>
            <person name="Pan J."/>
            <person name="Cron B.R."/>
            <person name="Toner B.M."/>
            <person name="Anantharaman K."/>
            <person name="Breier J.A."/>
            <person name="Dick G.J."/>
            <person name="Li M."/>
        </authorList>
    </citation>
    <scope>NUCLEOTIDE SEQUENCE</scope>
    <source>
        <strain evidence="8">SZUA-1501</strain>
    </source>
</reference>
<dbReference type="GO" id="GO:0000041">
    <property type="term" value="P:transition metal ion transport"/>
    <property type="evidence" value="ECO:0007669"/>
    <property type="project" value="InterPro"/>
</dbReference>
<organism evidence="8 9">
    <name type="scientific">Aquifex aeolicus</name>
    <dbReference type="NCBI Taxonomy" id="63363"/>
    <lineage>
        <taxon>Bacteria</taxon>
        <taxon>Pseudomonadati</taxon>
        <taxon>Aquificota</taxon>
        <taxon>Aquificia</taxon>
        <taxon>Aquificales</taxon>
        <taxon>Aquificaceae</taxon>
        <taxon>Aquifex</taxon>
    </lineage>
</organism>
<evidence type="ECO:0000256" key="2">
    <source>
        <dbReference type="ARBA" id="ARBA00022448"/>
    </source>
</evidence>
<feature type="transmembrane region" description="Helical" evidence="7">
    <location>
        <begin position="97"/>
        <end position="118"/>
    </location>
</feature>
<name>A0A9D0YMW2_AQUAO</name>
<comment type="subcellular location">
    <subcellularLocation>
        <location evidence="1">Cell membrane</location>
        <topology evidence="1">Multi-pass membrane protein</topology>
    </subcellularLocation>
</comment>
<dbReference type="PANTHER" id="PTHR34229">
    <property type="entry name" value="METAL TRANSPORT PROTEIN HI_1621-RELATED"/>
    <property type="match status" value="1"/>
</dbReference>
<evidence type="ECO:0000256" key="3">
    <source>
        <dbReference type="ARBA" id="ARBA00022475"/>
    </source>
</evidence>
<sequence>MHISEGVLPAWEIAVGWGFTSLGLFWGLRKLEGEKLVLTALLTSLFFVASLIHVPVGISSTHLMFNGFLGLLLCEAVFPALFVGLLLQAILFQFGGLFVLGVNTFNLAFPALLSCLLFRRWIFSEGIRFYAGAFLSALVAIFGSGLLLSVELSLIGEHFLTGAGLILLIHLPIATVEGIIYIFLLGFIKKVYPNILETGK</sequence>
<feature type="transmembrane region" description="Helical" evidence="7">
    <location>
        <begin position="162"/>
        <end position="188"/>
    </location>
</feature>
<dbReference type="InterPro" id="IPR002751">
    <property type="entry name" value="CbiM/NikMN"/>
</dbReference>
<keyword evidence="2" id="KW-0813">Transport</keyword>
<evidence type="ECO:0000313" key="9">
    <source>
        <dbReference type="Proteomes" id="UP000606463"/>
    </source>
</evidence>
<dbReference type="Pfam" id="PF01891">
    <property type="entry name" value="CbiM"/>
    <property type="match status" value="1"/>
</dbReference>
<feature type="transmembrane region" description="Helical" evidence="7">
    <location>
        <begin position="68"/>
        <end position="91"/>
    </location>
</feature>
<keyword evidence="3" id="KW-1003">Cell membrane</keyword>
<protein>
    <submittedName>
        <fullName evidence="8">Cobalt transporter CbiM</fullName>
    </submittedName>
</protein>
<dbReference type="GO" id="GO:0005886">
    <property type="term" value="C:plasma membrane"/>
    <property type="evidence" value="ECO:0007669"/>
    <property type="project" value="UniProtKB-SubCell"/>
</dbReference>
<dbReference type="AlphaFoldDB" id="A0A9D0YMW2"/>